<accession>A0A091B6G1</accession>
<dbReference type="AlphaFoldDB" id="A0A091B6G1"/>
<name>A0A091B6G1_9GAMM</name>
<dbReference type="InterPro" id="IPR029058">
    <property type="entry name" value="AB_hydrolase_fold"/>
</dbReference>
<protein>
    <recommendedName>
        <fullName evidence="1">AB hydrolase-1 domain-containing protein</fullName>
    </recommendedName>
</protein>
<dbReference type="OrthoDB" id="345573at2"/>
<dbReference type="Proteomes" id="UP000029391">
    <property type="component" value="Unassembled WGS sequence"/>
</dbReference>
<dbReference type="InterPro" id="IPR000073">
    <property type="entry name" value="AB_hydrolase_1"/>
</dbReference>
<dbReference type="Gene3D" id="3.40.50.1820">
    <property type="entry name" value="alpha/beta hydrolase"/>
    <property type="match status" value="1"/>
</dbReference>
<dbReference type="Pfam" id="PF12697">
    <property type="entry name" value="Abhydrolase_6"/>
    <property type="match status" value="1"/>
</dbReference>
<feature type="domain" description="AB hydrolase-1" evidence="1">
    <location>
        <begin position="51"/>
        <end position="202"/>
    </location>
</feature>
<evidence type="ECO:0000313" key="3">
    <source>
        <dbReference type="Proteomes" id="UP000029391"/>
    </source>
</evidence>
<evidence type="ECO:0000259" key="1">
    <source>
        <dbReference type="Pfam" id="PF12697"/>
    </source>
</evidence>
<proteinExistence type="predicted"/>
<dbReference type="EMBL" id="AWXU01000056">
    <property type="protein sequence ID" value="KFN48253.1"/>
    <property type="molecule type" value="Genomic_DNA"/>
</dbReference>
<organism evidence="2 3">
    <name type="scientific">Arenimonas composti TR7-09 = DSM 18010</name>
    <dbReference type="NCBI Taxonomy" id="1121013"/>
    <lineage>
        <taxon>Bacteria</taxon>
        <taxon>Pseudomonadati</taxon>
        <taxon>Pseudomonadota</taxon>
        <taxon>Gammaproteobacteria</taxon>
        <taxon>Lysobacterales</taxon>
        <taxon>Lysobacteraceae</taxon>
        <taxon>Arenimonas</taxon>
    </lineage>
</organism>
<gene>
    <name evidence="2" type="ORF">P873_01465</name>
</gene>
<dbReference type="SUPFAM" id="SSF53474">
    <property type="entry name" value="alpha/beta-Hydrolases"/>
    <property type="match status" value="1"/>
</dbReference>
<comment type="caution">
    <text evidence="2">The sequence shown here is derived from an EMBL/GenBank/DDBJ whole genome shotgun (WGS) entry which is preliminary data.</text>
</comment>
<dbReference type="RefSeq" id="WP_051239386.1">
    <property type="nucleotide sequence ID" value="NZ_AUFF01000001.1"/>
</dbReference>
<dbReference type="STRING" id="1121013.GCA_000426365_00454"/>
<keyword evidence="3" id="KW-1185">Reference proteome</keyword>
<reference evidence="2 3" key="1">
    <citation type="submission" date="2013-09" db="EMBL/GenBank/DDBJ databases">
        <title>Genome sequencing of Arenimonas composti.</title>
        <authorList>
            <person name="Chen F."/>
            <person name="Wang G."/>
        </authorList>
    </citation>
    <scope>NUCLEOTIDE SEQUENCE [LARGE SCALE GENOMIC DNA]</scope>
    <source>
        <strain evidence="2 3">TR7-09</strain>
    </source>
</reference>
<evidence type="ECO:0000313" key="2">
    <source>
        <dbReference type="EMBL" id="KFN48253.1"/>
    </source>
</evidence>
<dbReference type="eggNOG" id="COG1647">
    <property type="taxonomic scope" value="Bacteria"/>
</dbReference>
<sequence>MNAAVASPELAPCRPPLSLLGSEPLRAAMELVRHTLADTVPEEEASDGHPVLVIPGLGSDGLALAPLRRFCASRGYPTLDWEYGRNIGPRGDIDAWLDGLAGHVGRLLSPYRHRATLIGWSLGGLYARELAKRMRPRVRQVITLGTPFDLNADHTNVGWVLKLLGGPSADTLDEAMAQRLRTPPPVPTTSIYSRADGVVAWQCCRHVGNRRRTVRDIEVEGSHLGMGWNPEVMRIVGELLKPARKNA</sequence>